<evidence type="ECO:0000256" key="2">
    <source>
        <dbReference type="ARBA" id="ARBA00005695"/>
    </source>
</evidence>
<dbReference type="GO" id="GO:0030288">
    <property type="term" value="C:outer membrane-bounded periplasmic space"/>
    <property type="evidence" value="ECO:0007669"/>
    <property type="project" value="UniProtKB-ARBA"/>
</dbReference>
<proteinExistence type="inferred from homology"/>
<dbReference type="Gene3D" id="3.90.76.10">
    <property type="entry name" value="Dipeptide-binding Protein, Domain 1"/>
    <property type="match status" value="1"/>
</dbReference>
<dbReference type="PANTHER" id="PTHR30290">
    <property type="entry name" value="PERIPLASMIC BINDING COMPONENT OF ABC TRANSPORTER"/>
    <property type="match status" value="1"/>
</dbReference>
<dbReference type="Gene3D" id="3.10.105.10">
    <property type="entry name" value="Dipeptide-binding Protein, Domain 3"/>
    <property type="match status" value="1"/>
</dbReference>
<dbReference type="GO" id="GO:0015833">
    <property type="term" value="P:peptide transport"/>
    <property type="evidence" value="ECO:0007669"/>
    <property type="project" value="TreeGrafter"/>
</dbReference>
<dbReference type="AlphaFoldDB" id="A0A7W7A7P6"/>
<dbReference type="InterPro" id="IPR006311">
    <property type="entry name" value="TAT_signal"/>
</dbReference>
<dbReference type="InterPro" id="IPR039424">
    <property type="entry name" value="SBP_5"/>
</dbReference>
<organism evidence="4 5">
    <name type="scientific">Novosphingobium taihuense</name>
    <dbReference type="NCBI Taxonomy" id="260085"/>
    <lineage>
        <taxon>Bacteria</taxon>
        <taxon>Pseudomonadati</taxon>
        <taxon>Pseudomonadota</taxon>
        <taxon>Alphaproteobacteria</taxon>
        <taxon>Sphingomonadales</taxon>
        <taxon>Sphingomonadaceae</taxon>
        <taxon>Novosphingobium</taxon>
    </lineage>
</organism>
<dbReference type="GO" id="GO:0043190">
    <property type="term" value="C:ATP-binding cassette (ABC) transporter complex"/>
    <property type="evidence" value="ECO:0007669"/>
    <property type="project" value="InterPro"/>
</dbReference>
<dbReference type="PROSITE" id="PS51318">
    <property type="entry name" value="TAT"/>
    <property type="match status" value="1"/>
</dbReference>
<dbReference type="EMBL" id="JACHOA010000001">
    <property type="protein sequence ID" value="MBB4611963.1"/>
    <property type="molecule type" value="Genomic_DNA"/>
</dbReference>
<evidence type="ECO:0000313" key="4">
    <source>
        <dbReference type="EMBL" id="MBB4611963.1"/>
    </source>
</evidence>
<dbReference type="InterPro" id="IPR000914">
    <property type="entry name" value="SBP_5_dom"/>
</dbReference>
<dbReference type="Pfam" id="PF00496">
    <property type="entry name" value="SBP_bac_5"/>
    <property type="match status" value="1"/>
</dbReference>
<dbReference type="PIRSF" id="PIRSF002741">
    <property type="entry name" value="MppA"/>
    <property type="match status" value="1"/>
</dbReference>
<dbReference type="Gene3D" id="3.40.190.10">
    <property type="entry name" value="Periplasmic binding protein-like II"/>
    <property type="match status" value="1"/>
</dbReference>
<dbReference type="PANTHER" id="PTHR30290:SF83">
    <property type="entry name" value="ABC TRANSPORTER SUBSTRATE-BINDING PROTEIN"/>
    <property type="match status" value="1"/>
</dbReference>
<comment type="subcellular location">
    <subcellularLocation>
        <location evidence="1">Periplasm</location>
    </subcellularLocation>
</comment>
<gene>
    <name evidence="4" type="ORF">GGR37_000209</name>
</gene>
<comment type="caution">
    <text evidence="4">The sequence shown here is derived from an EMBL/GenBank/DDBJ whole genome shotgun (WGS) entry which is preliminary data.</text>
</comment>
<evidence type="ECO:0000259" key="3">
    <source>
        <dbReference type="Pfam" id="PF00496"/>
    </source>
</evidence>
<dbReference type="CDD" id="cd08503">
    <property type="entry name" value="PBP2_NikA_DppA_OppA_like_17"/>
    <property type="match status" value="1"/>
</dbReference>
<dbReference type="Proteomes" id="UP000538566">
    <property type="component" value="Unassembled WGS sequence"/>
</dbReference>
<comment type="similarity">
    <text evidence="2">Belongs to the bacterial solute-binding protein 5 family.</text>
</comment>
<protein>
    <submittedName>
        <fullName evidence="4">Peptide/nickel transport system substrate-binding protein</fullName>
    </submittedName>
</protein>
<evidence type="ECO:0000256" key="1">
    <source>
        <dbReference type="ARBA" id="ARBA00004418"/>
    </source>
</evidence>
<evidence type="ECO:0000313" key="5">
    <source>
        <dbReference type="Proteomes" id="UP000538566"/>
    </source>
</evidence>
<feature type="domain" description="Solute-binding protein family 5" evidence="3">
    <location>
        <begin position="91"/>
        <end position="436"/>
    </location>
</feature>
<name>A0A7W7A7P6_9SPHN</name>
<reference evidence="4 5" key="1">
    <citation type="submission" date="2020-08" db="EMBL/GenBank/DDBJ databases">
        <title>Genomic Encyclopedia of Type Strains, Phase IV (KMG-IV): sequencing the most valuable type-strain genomes for metagenomic binning, comparative biology and taxonomic classification.</title>
        <authorList>
            <person name="Goeker M."/>
        </authorList>
    </citation>
    <scope>NUCLEOTIDE SEQUENCE [LARGE SCALE GENOMIC DNA]</scope>
    <source>
        <strain evidence="4 5">DSM 17507</strain>
    </source>
</reference>
<dbReference type="InterPro" id="IPR030678">
    <property type="entry name" value="Peptide/Ni-bd"/>
</dbReference>
<dbReference type="GO" id="GO:1904680">
    <property type="term" value="F:peptide transmembrane transporter activity"/>
    <property type="evidence" value="ECO:0007669"/>
    <property type="project" value="TreeGrafter"/>
</dbReference>
<accession>A0A7W7A7P6</accession>
<keyword evidence="5" id="KW-1185">Reference proteome</keyword>
<sequence length="519" mass="57234">MVSPAGLAALMIFTRRSLIGSGLAAAGALTLPGIGDPARARPRQGGSIRVAMQSSSTADTLDPAKGAMATDYVRHFCLYSGLTRMEADLRPRPFLAQSIASADRITWNIALRRGVRFSDGRELTSADVVHSLRRHLDPKLGSKVASIAKQFAEVRADGRHGLVIRLTGANADLPAILSQSHFLIVPADEEKPTGNGSGPFRLADFRPGVRTVVTRNPEYWRDGEPYLDRIEIIAIPDEIGRVNALLAGDVQLIIAVQPLSTRRIERSSQHGILTTPSPLYTDLIMRQDQLPTGNADFVAAVKHLIDRPLIKRALFRGYATIGNDQPIPPFHPYYNPAVPQTVLDLDRAKWHVARSGLKGVRLPIYCSPAAAGSVDMASVLQEYGAQAGLEFAVNRMPADGYWSTHWMKHPMSFGNTNPRPTADLVFSQFFRSDAEWNESGWKNPRFDMLLTEARAEADEARRKELYGEMQQLVHDHCGVAIPVFINMLDGHDRRLKGMTAIPLGGLMGYRFAEYAWWDA</sequence>
<dbReference type="SUPFAM" id="SSF53850">
    <property type="entry name" value="Periplasmic binding protein-like II"/>
    <property type="match status" value="1"/>
</dbReference>